<organism evidence="3 4">
    <name type="scientific">Mytilus coruscus</name>
    <name type="common">Sea mussel</name>
    <dbReference type="NCBI Taxonomy" id="42192"/>
    <lineage>
        <taxon>Eukaryota</taxon>
        <taxon>Metazoa</taxon>
        <taxon>Spiralia</taxon>
        <taxon>Lophotrochozoa</taxon>
        <taxon>Mollusca</taxon>
        <taxon>Bivalvia</taxon>
        <taxon>Autobranchia</taxon>
        <taxon>Pteriomorphia</taxon>
        <taxon>Mytilida</taxon>
        <taxon>Mytiloidea</taxon>
        <taxon>Mytilidae</taxon>
        <taxon>Mytilinae</taxon>
        <taxon>Mytilus</taxon>
    </lineage>
</organism>
<keyword evidence="1" id="KW-0862">Zinc</keyword>
<dbReference type="Gene3D" id="3.30.160.60">
    <property type="entry name" value="Classic Zinc Finger"/>
    <property type="match status" value="1"/>
</dbReference>
<gene>
    <name evidence="3" type="ORF">MCOR_21789</name>
</gene>
<dbReference type="PANTHER" id="PTHR25462">
    <property type="entry name" value="BONUS, ISOFORM C-RELATED"/>
    <property type="match status" value="1"/>
</dbReference>
<dbReference type="InterPro" id="IPR000315">
    <property type="entry name" value="Znf_B-box"/>
</dbReference>
<dbReference type="PROSITE" id="PS50119">
    <property type="entry name" value="ZF_BBOX"/>
    <property type="match status" value="1"/>
</dbReference>
<accession>A0A6J8BU19</accession>
<evidence type="ECO:0000313" key="4">
    <source>
        <dbReference type="Proteomes" id="UP000507470"/>
    </source>
</evidence>
<reference evidence="3 4" key="1">
    <citation type="submission" date="2020-06" db="EMBL/GenBank/DDBJ databases">
        <authorList>
            <person name="Li R."/>
            <person name="Bekaert M."/>
        </authorList>
    </citation>
    <scope>NUCLEOTIDE SEQUENCE [LARGE SCALE GENOMIC DNA]</scope>
    <source>
        <strain evidence="4">wild</strain>
    </source>
</reference>
<dbReference type="AlphaFoldDB" id="A0A6J8BU19"/>
<dbReference type="CDD" id="cd19757">
    <property type="entry name" value="Bbox1"/>
    <property type="match status" value="1"/>
</dbReference>
<name>A0A6J8BU19_MYTCO</name>
<dbReference type="InterPro" id="IPR047153">
    <property type="entry name" value="TRIM45/56/19-like"/>
</dbReference>
<keyword evidence="1" id="KW-0479">Metal-binding</keyword>
<proteinExistence type="predicted"/>
<dbReference type="SUPFAM" id="SSF101898">
    <property type="entry name" value="NHL repeat"/>
    <property type="match status" value="1"/>
</dbReference>
<dbReference type="GO" id="GO:0008270">
    <property type="term" value="F:zinc ion binding"/>
    <property type="evidence" value="ECO:0007669"/>
    <property type="project" value="UniProtKB-KW"/>
</dbReference>
<protein>
    <recommendedName>
        <fullName evidence="2">B box-type domain-containing protein</fullName>
    </recommendedName>
</protein>
<evidence type="ECO:0000259" key="2">
    <source>
        <dbReference type="PROSITE" id="PS50119"/>
    </source>
</evidence>
<keyword evidence="4" id="KW-1185">Reference proteome</keyword>
<dbReference type="Proteomes" id="UP000507470">
    <property type="component" value="Unassembled WGS sequence"/>
</dbReference>
<dbReference type="SUPFAM" id="SSF57845">
    <property type="entry name" value="B-box zinc-binding domain"/>
    <property type="match status" value="1"/>
</dbReference>
<dbReference type="PANTHER" id="PTHR25462:SF296">
    <property type="entry name" value="MEIOTIC P26, ISOFORM F"/>
    <property type="match status" value="1"/>
</dbReference>
<dbReference type="EMBL" id="CACVKT020003864">
    <property type="protein sequence ID" value="CAC5386334.1"/>
    <property type="molecule type" value="Genomic_DNA"/>
</dbReference>
<dbReference type="Gene3D" id="2.120.10.30">
    <property type="entry name" value="TolB, C-terminal domain"/>
    <property type="match status" value="1"/>
</dbReference>
<evidence type="ECO:0000256" key="1">
    <source>
        <dbReference type="PROSITE-ProRule" id="PRU00024"/>
    </source>
</evidence>
<dbReference type="InterPro" id="IPR011042">
    <property type="entry name" value="6-blade_b-propeller_TolB-like"/>
</dbReference>
<keyword evidence="1" id="KW-0863">Zinc-finger</keyword>
<feature type="domain" description="B box-type" evidence="2">
    <location>
        <begin position="71"/>
        <end position="112"/>
    </location>
</feature>
<dbReference type="OrthoDB" id="6102849at2759"/>
<sequence>MGTASSVPFSQVSIGCQLCQGRNTIQWKCVNCQFLMCNSCKDNIHLRISKDHKILNIKNIGDLDSGESFNFSDVHCNEHSNQVCCSYCSTCKTVVCVKCLMTLHNGHQFLDEEEFLSKRKKLWDEQKRAQKKLYELCMKEAKLRTIKESEVRKYFEAKQEIQKREKKNKCSEILFKLDEKMQSVNQGIDRELRNLDREKRKFQEVIDVVDIIKISKDFCQFLEKFDELITTLNCDFEPFNSNIESLSDFNVGDLIVSNYGQVKSKDSDAKISFKVVKHYTTYIRKIISMTVLIDQTLLISDNSSKVIQHVKLEGTRVQLIAKFSKKIFGMAVSPSGEILVSTADTRLKIFNIKTGEITDSVYNVHPLRTIVIHVTKDNRVIIGAKSPGPIFPATGRRVVIVMDQRGNHLKEYEHDSNNKTLFTHPDSITGTSNIFVVDWLDNKGRGRVVVLGQEGDILQIYSGHPHVNTERKPFKPVNVLTMASGSIIVTDLNTSTLHILDNHGQLITFHNLLDMRIKLPYSLALCSSGHLYIGCSCGVGSPETNQAKLYQFEYSEIK</sequence>
<evidence type="ECO:0000313" key="3">
    <source>
        <dbReference type="EMBL" id="CAC5386334.1"/>
    </source>
</evidence>